<dbReference type="InParanoid" id="A0A2G5CQ32"/>
<dbReference type="Pfam" id="PF00069">
    <property type="entry name" value="Pkinase"/>
    <property type="match status" value="1"/>
</dbReference>
<dbReference type="FunFam" id="3.30.200.20:FF:000178">
    <property type="entry name" value="serine/threonine-protein kinase PBS1-like"/>
    <property type="match status" value="1"/>
</dbReference>
<proteinExistence type="predicted"/>
<keyword evidence="7" id="KW-0418">Kinase</keyword>
<evidence type="ECO:0000256" key="8">
    <source>
        <dbReference type="ARBA" id="ARBA00022840"/>
    </source>
</evidence>
<evidence type="ECO:0000256" key="6">
    <source>
        <dbReference type="ARBA" id="ARBA00022741"/>
    </source>
</evidence>
<evidence type="ECO:0000313" key="15">
    <source>
        <dbReference type="Proteomes" id="UP000230069"/>
    </source>
</evidence>
<keyword evidence="6" id="KW-0547">Nucleotide-binding</keyword>
<keyword evidence="10" id="KW-0472">Membrane</keyword>
<dbReference type="EMBL" id="KZ305058">
    <property type="protein sequence ID" value="PIA33368.1"/>
    <property type="molecule type" value="Genomic_DNA"/>
</dbReference>
<keyword evidence="5 12" id="KW-0732">Signal</keyword>
<keyword evidence="9" id="KW-1133">Transmembrane helix</keyword>
<dbReference type="FunFam" id="1.10.510.10:FF:000590">
    <property type="entry name" value="PR5-like receptor kinase"/>
    <property type="match status" value="1"/>
</dbReference>
<dbReference type="InterPro" id="IPR032872">
    <property type="entry name" value="WAK_assoc_C"/>
</dbReference>
<name>A0A2G5CQ32_AQUCA</name>
<dbReference type="GO" id="GO:0005524">
    <property type="term" value="F:ATP binding"/>
    <property type="evidence" value="ECO:0007669"/>
    <property type="project" value="UniProtKB-KW"/>
</dbReference>
<gene>
    <name evidence="14" type="ORF">AQUCO_04100056v1</name>
</gene>
<evidence type="ECO:0000313" key="14">
    <source>
        <dbReference type="EMBL" id="PIA33368.1"/>
    </source>
</evidence>
<feature type="signal peptide" evidence="12">
    <location>
        <begin position="1"/>
        <end position="27"/>
    </location>
</feature>
<evidence type="ECO:0000256" key="3">
    <source>
        <dbReference type="ARBA" id="ARBA00022679"/>
    </source>
</evidence>
<dbReference type="Gene3D" id="3.30.200.20">
    <property type="entry name" value="Phosphorylase Kinase, domain 1"/>
    <property type="match status" value="1"/>
</dbReference>
<dbReference type="InterPro" id="IPR025287">
    <property type="entry name" value="WAK_GUB"/>
</dbReference>
<keyword evidence="8" id="KW-0067">ATP-binding</keyword>
<dbReference type="Gene3D" id="1.10.510.10">
    <property type="entry name" value="Transferase(Phosphotransferase) domain 1"/>
    <property type="match status" value="1"/>
</dbReference>
<feature type="domain" description="Protein kinase" evidence="13">
    <location>
        <begin position="321"/>
        <end position="602"/>
    </location>
</feature>
<dbReference type="Proteomes" id="UP000230069">
    <property type="component" value="Unassembled WGS sequence"/>
</dbReference>
<dbReference type="OrthoDB" id="657943at2759"/>
<dbReference type="InterPro" id="IPR045874">
    <property type="entry name" value="LRK10/LRL21-25-like"/>
</dbReference>
<dbReference type="GO" id="GO:0004674">
    <property type="term" value="F:protein serine/threonine kinase activity"/>
    <property type="evidence" value="ECO:0007669"/>
    <property type="project" value="UniProtKB-KW"/>
</dbReference>
<dbReference type="PANTHER" id="PTHR27009">
    <property type="entry name" value="RUST RESISTANCE KINASE LR10-RELATED"/>
    <property type="match status" value="1"/>
</dbReference>
<comment type="subcellular location">
    <subcellularLocation>
        <location evidence="1">Membrane</location>
        <topology evidence="1">Single-pass type I membrane protein</topology>
    </subcellularLocation>
</comment>
<evidence type="ECO:0000256" key="10">
    <source>
        <dbReference type="ARBA" id="ARBA00023136"/>
    </source>
</evidence>
<evidence type="ECO:0000256" key="2">
    <source>
        <dbReference type="ARBA" id="ARBA00022527"/>
    </source>
</evidence>
<dbReference type="SUPFAM" id="SSF56112">
    <property type="entry name" value="Protein kinase-like (PK-like)"/>
    <property type="match status" value="1"/>
</dbReference>
<evidence type="ECO:0000256" key="12">
    <source>
        <dbReference type="SAM" id="SignalP"/>
    </source>
</evidence>
<evidence type="ECO:0000256" key="5">
    <source>
        <dbReference type="ARBA" id="ARBA00022729"/>
    </source>
</evidence>
<dbReference type="InterPro" id="IPR000719">
    <property type="entry name" value="Prot_kinase_dom"/>
</dbReference>
<dbReference type="SMART" id="SM00220">
    <property type="entry name" value="S_TKc"/>
    <property type="match status" value="1"/>
</dbReference>
<evidence type="ECO:0000256" key="11">
    <source>
        <dbReference type="ARBA" id="ARBA00023180"/>
    </source>
</evidence>
<keyword evidence="11" id="KW-0325">Glycoprotein</keyword>
<dbReference type="FunCoup" id="A0A2G5CQ32">
    <property type="interactions" value="606"/>
</dbReference>
<sequence>MDNKKLFLFKEFFSFIIFLLVVEIVISADEQFEACVPKNCGEGPNISYPFWINGTQNSSCGFPGYELFCKNKEPIIKMSGKEYIIRDMVYENQSFSVVKAGLSNDICSPSTYRLNFSPLRITYVPTSVNLSFFFNCTSLLSSEYSRYSLGCGTAQLRNLSVALFSHDPMLRYVLQSGQCETSATIPVDKLGNGSSLETSISREFISEILNKGFHLRWKASRCDECAKSGGRCGFDNKMFKFICLCTDRPHQRRCSPSGLLVGVGGVVGTIIVVCCLRKHSTTYSIWKSKKKAHRVVEEFLKNNGSLAPKRYNYSNIKKITSSFKDKIGQGGYGGVYKGKLLDGRLVAVTLLDKAKGEGEEFINEVVSISRTSHINVVTLLGFCFDGSKRALIYEFMINGSMEKFIDCPNTLEASSQLGWEKLYQIVTGVARGLEYLHRGCNTRILHFDIKPQNILLDKDFTPKISDFGLARLCSKEESIISMFGTRGTVGYIAPEVFSRNFGGVSHKSDVYSYGMMVLEIVGQRKSINVGVDHTSEIYFPQWIYKRLELIEDLGLEGTISNTETKITKKLILVALWCVQTNPMDRPGMSRVVEMLEAKHEILPIPPKPCLFPLARSPVNSSSA</sequence>
<keyword evidence="2" id="KW-0723">Serine/threonine-protein kinase</keyword>
<dbReference type="Pfam" id="PF14380">
    <property type="entry name" value="WAK_assoc"/>
    <property type="match status" value="1"/>
</dbReference>
<evidence type="ECO:0000256" key="9">
    <source>
        <dbReference type="ARBA" id="ARBA00022989"/>
    </source>
</evidence>
<dbReference type="PROSITE" id="PS50011">
    <property type="entry name" value="PROTEIN_KINASE_DOM"/>
    <property type="match status" value="1"/>
</dbReference>
<evidence type="ECO:0000259" key="13">
    <source>
        <dbReference type="PROSITE" id="PS50011"/>
    </source>
</evidence>
<dbReference type="AlphaFoldDB" id="A0A2G5CQ32"/>
<keyword evidence="15" id="KW-1185">Reference proteome</keyword>
<evidence type="ECO:0000256" key="7">
    <source>
        <dbReference type="ARBA" id="ARBA00022777"/>
    </source>
</evidence>
<evidence type="ECO:0000256" key="4">
    <source>
        <dbReference type="ARBA" id="ARBA00022692"/>
    </source>
</evidence>
<dbReference type="PROSITE" id="PS00108">
    <property type="entry name" value="PROTEIN_KINASE_ST"/>
    <property type="match status" value="1"/>
</dbReference>
<evidence type="ECO:0000256" key="1">
    <source>
        <dbReference type="ARBA" id="ARBA00004479"/>
    </source>
</evidence>
<keyword evidence="3" id="KW-0808">Transferase</keyword>
<organism evidence="14 15">
    <name type="scientific">Aquilegia coerulea</name>
    <name type="common">Rocky mountain columbine</name>
    <dbReference type="NCBI Taxonomy" id="218851"/>
    <lineage>
        <taxon>Eukaryota</taxon>
        <taxon>Viridiplantae</taxon>
        <taxon>Streptophyta</taxon>
        <taxon>Embryophyta</taxon>
        <taxon>Tracheophyta</taxon>
        <taxon>Spermatophyta</taxon>
        <taxon>Magnoliopsida</taxon>
        <taxon>Ranunculales</taxon>
        <taxon>Ranunculaceae</taxon>
        <taxon>Thalictroideae</taxon>
        <taxon>Aquilegia</taxon>
    </lineage>
</organism>
<accession>A0A2G5CQ32</accession>
<dbReference type="STRING" id="218851.A0A2G5CQ32"/>
<reference evidence="14 15" key="1">
    <citation type="submission" date="2017-09" db="EMBL/GenBank/DDBJ databases">
        <title>WGS assembly of Aquilegia coerulea Goldsmith.</title>
        <authorList>
            <person name="Hodges S."/>
            <person name="Kramer E."/>
            <person name="Nordborg M."/>
            <person name="Tomkins J."/>
            <person name="Borevitz J."/>
            <person name="Derieg N."/>
            <person name="Yan J."/>
            <person name="Mihaltcheva S."/>
            <person name="Hayes R.D."/>
            <person name="Rokhsar D."/>
        </authorList>
    </citation>
    <scope>NUCLEOTIDE SEQUENCE [LARGE SCALE GENOMIC DNA]</scope>
    <source>
        <strain evidence="15">cv. Goldsmith</strain>
    </source>
</reference>
<dbReference type="Pfam" id="PF13947">
    <property type="entry name" value="GUB_WAK_bind"/>
    <property type="match status" value="1"/>
</dbReference>
<dbReference type="InterPro" id="IPR011009">
    <property type="entry name" value="Kinase-like_dom_sf"/>
</dbReference>
<protein>
    <recommendedName>
        <fullName evidence="13">Protein kinase domain-containing protein</fullName>
    </recommendedName>
</protein>
<keyword evidence="4" id="KW-0812">Transmembrane</keyword>
<feature type="chain" id="PRO_5013928971" description="Protein kinase domain-containing protein" evidence="12">
    <location>
        <begin position="28"/>
        <end position="623"/>
    </location>
</feature>
<dbReference type="GO" id="GO:0016020">
    <property type="term" value="C:membrane"/>
    <property type="evidence" value="ECO:0007669"/>
    <property type="project" value="UniProtKB-SubCell"/>
</dbReference>
<dbReference type="GO" id="GO:0030247">
    <property type="term" value="F:polysaccharide binding"/>
    <property type="evidence" value="ECO:0007669"/>
    <property type="project" value="InterPro"/>
</dbReference>
<dbReference type="InterPro" id="IPR008271">
    <property type="entry name" value="Ser/Thr_kinase_AS"/>
</dbReference>